<dbReference type="Proteomes" id="UP001589609">
    <property type="component" value="Unassembled WGS sequence"/>
</dbReference>
<organism evidence="1 2">
    <name type="scientific">Ectobacillus funiculus</name>
    <dbReference type="NCBI Taxonomy" id="137993"/>
    <lineage>
        <taxon>Bacteria</taxon>
        <taxon>Bacillati</taxon>
        <taxon>Bacillota</taxon>
        <taxon>Bacilli</taxon>
        <taxon>Bacillales</taxon>
        <taxon>Bacillaceae</taxon>
        <taxon>Ectobacillus</taxon>
    </lineage>
</organism>
<proteinExistence type="predicted"/>
<sequence>MKCGDIVIYNAKWYRILFVYRNGLAEIEDMSRRFTVELVSLSSLEPLMGTP</sequence>
<keyword evidence="2" id="KW-1185">Reference proteome</keyword>
<dbReference type="RefSeq" id="WP_379949348.1">
    <property type="nucleotide sequence ID" value="NZ_JAPCYI010000001.1"/>
</dbReference>
<name>A0ABV5WEM3_9BACI</name>
<dbReference type="EMBL" id="JBHMAF010000055">
    <property type="protein sequence ID" value="MFB9759061.1"/>
    <property type="molecule type" value="Genomic_DNA"/>
</dbReference>
<gene>
    <name evidence="1" type="ORF">ACFFMS_11405</name>
</gene>
<evidence type="ECO:0000313" key="1">
    <source>
        <dbReference type="EMBL" id="MFB9759061.1"/>
    </source>
</evidence>
<protein>
    <submittedName>
        <fullName evidence="1">Uncharacterized protein</fullName>
    </submittedName>
</protein>
<accession>A0ABV5WEM3</accession>
<evidence type="ECO:0000313" key="2">
    <source>
        <dbReference type="Proteomes" id="UP001589609"/>
    </source>
</evidence>
<reference evidence="1 2" key="1">
    <citation type="submission" date="2024-09" db="EMBL/GenBank/DDBJ databases">
        <authorList>
            <person name="Sun Q."/>
            <person name="Mori K."/>
        </authorList>
    </citation>
    <scope>NUCLEOTIDE SEQUENCE [LARGE SCALE GENOMIC DNA]</scope>
    <source>
        <strain evidence="1 2">JCM 11201</strain>
    </source>
</reference>
<comment type="caution">
    <text evidence="1">The sequence shown here is derived from an EMBL/GenBank/DDBJ whole genome shotgun (WGS) entry which is preliminary data.</text>
</comment>